<proteinExistence type="predicted"/>
<accession>A0A4S4MRP2</accession>
<dbReference type="AlphaFoldDB" id="A0A4S4MRP2"/>
<keyword evidence="2" id="KW-1185">Reference proteome</keyword>
<name>A0A4S4MRP2_9APHY</name>
<evidence type="ECO:0000313" key="1">
    <source>
        <dbReference type="EMBL" id="THH28067.1"/>
    </source>
</evidence>
<gene>
    <name evidence="1" type="ORF">EUX98_g6114</name>
</gene>
<evidence type="ECO:0000313" key="2">
    <source>
        <dbReference type="Proteomes" id="UP000308730"/>
    </source>
</evidence>
<dbReference type="OrthoDB" id="39175at2759"/>
<protein>
    <submittedName>
        <fullName evidence="1">Uncharacterized protein</fullName>
    </submittedName>
</protein>
<dbReference type="Proteomes" id="UP000308730">
    <property type="component" value="Unassembled WGS sequence"/>
</dbReference>
<organism evidence="1 2">
    <name type="scientific">Antrodiella citrinella</name>
    <dbReference type="NCBI Taxonomy" id="2447956"/>
    <lineage>
        <taxon>Eukaryota</taxon>
        <taxon>Fungi</taxon>
        <taxon>Dikarya</taxon>
        <taxon>Basidiomycota</taxon>
        <taxon>Agaricomycotina</taxon>
        <taxon>Agaricomycetes</taxon>
        <taxon>Polyporales</taxon>
        <taxon>Steccherinaceae</taxon>
        <taxon>Antrodiella</taxon>
    </lineage>
</organism>
<sequence length="271" mass="29752">MLLSRVKNFNLRTRAKYFAEDPSIPQGYPITDIRFDPRQTPEFGAMTSVALAFTDSIPTQYKNPLQNGVVNPHIYSTLMAPPITLILLHEPYAMVGRDSCLSAYHILTSARSIATLVHTIASTSYDCTKLGLFPVFAWFTSARVLTRFLRAALEEKYVEQIGVLKDEISFILRSLKRLSDRAPLAGRYARMLEDHVLKTCGAEAAASICPLDPTEMPGTIGFAPEMQEGDAADKILSMRLASLHAALSAGSTVTPSLPPFWPSSVTANTVE</sequence>
<reference evidence="1 2" key="1">
    <citation type="submission" date="2019-02" db="EMBL/GenBank/DDBJ databases">
        <title>Genome sequencing of the rare red list fungi Antrodiella citrinella (Flaviporus citrinellus).</title>
        <authorList>
            <person name="Buettner E."/>
            <person name="Kellner H."/>
        </authorList>
    </citation>
    <scope>NUCLEOTIDE SEQUENCE [LARGE SCALE GENOMIC DNA]</scope>
    <source>
        <strain evidence="1 2">DSM 108506</strain>
    </source>
</reference>
<dbReference type="EMBL" id="SGPM01000204">
    <property type="protein sequence ID" value="THH28067.1"/>
    <property type="molecule type" value="Genomic_DNA"/>
</dbReference>
<comment type="caution">
    <text evidence="1">The sequence shown here is derived from an EMBL/GenBank/DDBJ whole genome shotgun (WGS) entry which is preliminary data.</text>
</comment>